<evidence type="ECO:0000256" key="1">
    <source>
        <dbReference type="ARBA" id="ARBA00004127"/>
    </source>
</evidence>
<dbReference type="Proteomes" id="UP000617979">
    <property type="component" value="Unassembled WGS sequence"/>
</dbReference>
<keyword evidence="3" id="KW-0812">Transmembrane</keyword>
<feature type="transmembrane region" description="Helical" evidence="3">
    <location>
        <begin position="147"/>
        <end position="168"/>
    </location>
</feature>
<dbReference type="EMBL" id="BMEX01000012">
    <property type="protein sequence ID" value="GGA52881.1"/>
    <property type="molecule type" value="Genomic_DNA"/>
</dbReference>
<feature type="transmembrane region" description="Helical" evidence="3">
    <location>
        <begin position="268"/>
        <end position="285"/>
    </location>
</feature>
<gene>
    <name evidence="5" type="ORF">GCM10007416_27480</name>
</gene>
<evidence type="ECO:0000259" key="4">
    <source>
        <dbReference type="Pfam" id="PF00892"/>
    </source>
</evidence>
<feature type="transmembrane region" description="Helical" evidence="3">
    <location>
        <begin position="123"/>
        <end position="141"/>
    </location>
</feature>
<dbReference type="InterPro" id="IPR000620">
    <property type="entry name" value="EamA_dom"/>
</dbReference>
<organism evidence="5 6">
    <name type="scientific">Kroppenstedtia guangzhouensis</name>
    <dbReference type="NCBI Taxonomy" id="1274356"/>
    <lineage>
        <taxon>Bacteria</taxon>
        <taxon>Bacillati</taxon>
        <taxon>Bacillota</taxon>
        <taxon>Bacilli</taxon>
        <taxon>Bacillales</taxon>
        <taxon>Thermoactinomycetaceae</taxon>
        <taxon>Kroppenstedtia</taxon>
    </lineage>
</organism>
<protein>
    <submittedName>
        <fullName evidence="5">Membrane protein</fullName>
    </submittedName>
</protein>
<dbReference type="PANTHER" id="PTHR22911:SF76">
    <property type="entry name" value="EAMA DOMAIN-CONTAINING PROTEIN"/>
    <property type="match status" value="1"/>
</dbReference>
<feature type="transmembrane region" description="Helical" evidence="3">
    <location>
        <begin position="9"/>
        <end position="30"/>
    </location>
</feature>
<keyword evidence="3" id="KW-0472">Membrane</keyword>
<evidence type="ECO:0000256" key="2">
    <source>
        <dbReference type="ARBA" id="ARBA00007362"/>
    </source>
</evidence>
<evidence type="ECO:0000256" key="3">
    <source>
        <dbReference type="SAM" id="Phobius"/>
    </source>
</evidence>
<comment type="subcellular location">
    <subcellularLocation>
        <location evidence="1">Endomembrane system</location>
        <topology evidence="1">Multi-pass membrane protein</topology>
    </subcellularLocation>
</comment>
<name>A0ABQ1GYU5_9BACL</name>
<feature type="transmembrane region" description="Helical" evidence="3">
    <location>
        <begin position="180"/>
        <end position="201"/>
    </location>
</feature>
<feature type="transmembrane region" description="Helical" evidence="3">
    <location>
        <begin position="94"/>
        <end position="116"/>
    </location>
</feature>
<feature type="transmembrane region" description="Helical" evidence="3">
    <location>
        <begin position="242"/>
        <end position="262"/>
    </location>
</feature>
<dbReference type="Pfam" id="PF00892">
    <property type="entry name" value="EamA"/>
    <property type="match status" value="2"/>
</dbReference>
<sequence length="307" mass="33744">MSRFRLHPWFLMAVGVVFISLSAILVKLSTAPATVIAAWRLLIAACLMLPLWWWKHRGEIRKISRRDWGLSFLSGVFLAFHFALWFASLSYTSVASSVVLVTLQPVFSFVGAYLLFGERSRPAALASAGIAMAGGMILGWGDFASGGMAWFGDSLALAGAGMVTAYWLMGQNLRTRMSTVTYTLIVYSTAGLLLAGVTLAFGQPLFSYPSRDWWLFFLLALFPTLLGHSLLNWVIRWIPATTVSVAILGEPIGASLLAWIIFSEQPGVFQWIGGLFIIIGVYGFLRYKETSEKPGTAHSQTRQGDSL</sequence>
<comment type="caution">
    <text evidence="5">The sequence shown here is derived from an EMBL/GenBank/DDBJ whole genome shotgun (WGS) entry which is preliminary data.</text>
</comment>
<reference evidence="6" key="1">
    <citation type="journal article" date="2019" name="Int. J. Syst. Evol. Microbiol.">
        <title>The Global Catalogue of Microorganisms (GCM) 10K type strain sequencing project: providing services to taxonomists for standard genome sequencing and annotation.</title>
        <authorList>
            <consortium name="The Broad Institute Genomics Platform"/>
            <consortium name="The Broad Institute Genome Sequencing Center for Infectious Disease"/>
            <person name="Wu L."/>
            <person name="Ma J."/>
        </authorList>
    </citation>
    <scope>NUCLEOTIDE SEQUENCE [LARGE SCALE GENOMIC DNA]</scope>
    <source>
        <strain evidence="6">CGMCC 1.12404</strain>
    </source>
</reference>
<accession>A0ABQ1GYU5</accession>
<dbReference type="SUPFAM" id="SSF103481">
    <property type="entry name" value="Multidrug resistance efflux transporter EmrE"/>
    <property type="match status" value="2"/>
</dbReference>
<keyword evidence="3" id="KW-1133">Transmembrane helix</keyword>
<feature type="transmembrane region" description="Helical" evidence="3">
    <location>
        <begin position="213"/>
        <end position="235"/>
    </location>
</feature>
<dbReference type="PANTHER" id="PTHR22911">
    <property type="entry name" value="ACYL-MALONYL CONDENSING ENZYME-RELATED"/>
    <property type="match status" value="1"/>
</dbReference>
<feature type="transmembrane region" description="Helical" evidence="3">
    <location>
        <begin position="36"/>
        <end position="54"/>
    </location>
</feature>
<keyword evidence="6" id="KW-1185">Reference proteome</keyword>
<feature type="domain" description="EamA" evidence="4">
    <location>
        <begin position="151"/>
        <end position="284"/>
    </location>
</feature>
<dbReference type="RefSeq" id="WP_188433094.1">
    <property type="nucleotide sequence ID" value="NZ_BMEX01000012.1"/>
</dbReference>
<evidence type="ECO:0000313" key="6">
    <source>
        <dbReference type="Proteomes" id="UP000617979"/>
    </source>
</evidence>
<evidence type="ECO:0000313" key="5">
    <source>
        <dbReference type="EMBL" id="GGA52881.1"/>
    </source>
</evidence>
<feature type="transmembrane region" description="Helical" evidence="3">
    <location>
        <begin position="66"/>
        <end position="88"/>
    </location>
</feature>
<comment type="similarity">
    <text evidence="2">Belongs to the EamA transporter family.</text>
</comment>
<feature type="domain" description="EamA" evidence="4">
    <location>
        <begin position="10"/>
        <end position="138"/>
    </location>
</feature>
<proteinExistence type="inferred from homology"/>
<dbReference type="InterPro" id="IPR037185">
    <property type="entry name" value="EmrE-like"/>
</dbReference>